<evidence type="ECO:0000313" key="2">
    <source>
        <dbReference type="Proteomes" id="UP000029878"/>
    </source>
</evidence>
<reference evidence="1 2" key="1">
    <citation type="journal article" date="2014" name="Genome Announc.">
        <title>Draft genome sequences of eight enterohepatic helicobacter species isolated from both laboratory and wild rodents.</title>
        <authorList>
            <person name="Sheh A."/>
            <person name="Shen Z."/>
            <person name="Fox J.G."/>
        </authorList>
    </citation>
    <scope>NUCLEOTIDE SEQUENCE [LARGE SCALE GENOMIC DNA]</scope>
    <source>
        <strain evidence="1 2">ATCC 700114</strain>
    </source>
</reference>
<evidence type="ECO:0000313" key="1">
    <source>
        <dbReference type="EMBL" id="TLD82842.1"/>
    </source>
</evidence>
<dbReference type="OrthoDB" id="7284504at2"/>
<proteinExistence type="predicted"/>
<gene>
    <name evidence="1" type="ORF">LS81_006695</name>
</gene>
<comment type="caution">
    <text evidence="1">The sequence shown here is derived from an EMBL/GenBank/DDBJ whole genome shotgun (WGS) entry which is preliminary data.</text>
</comment>
<organism evidence="1 2">
    <name type="scientific">Helicobacter trogontum</name>
    <dbReference type="NCBI Taxonomy" id="50960"/>
    <lineage>
        <taxon>Bacteria</taxon>
        <taxon>Pseudomonadati</taxon>
        <taxon>Campylobacterota</taxon>
        <taxon>Epsilonproteobacteria</taxon>
        <taxon>Campylobacterales</taxon>
        <taxon>Helicobacteraceae</taxon>
        <taxon>Helicobacter</taxon>
    </lineage>
</organism>
<accession>A0A4V6HZ19</accession>
<dbReference type="Proteomes" id="UP000029878">
    <property type="component" value="Unassembled WGS sequence"/>
</dbReference>
<dbReference type="EMBL" id="JRPL02000014">
    <property type="protein sequence ID" value="TLD82842.1"/>
    <property type="molecule type" value="Genomic_DNA"/>
</dbReference>
<sequence>MFDNDESEIYGYESLEIQWQNENEVSINLNAFSNGEKICTHRSYMLSLKQVGKDTRGVVESIMLYPQDIDTYIQNTCECNYFRGEYGYDEARQKELDMQMDIYCKPLPQSYKILQEKYNDRPKLQRILKKANDL</sequence>
<name>A0A4V6HZ19_9HELI</name>
<protein>
    <submittedName>
        <fullName evidence="1">Uncharacterized protein</fullName>
    </submittedName>
</protein>
<dbReference type="AlphaFoldDB" id="A0A4V6HZ19"/>